<dbReference type="InterPro" id="IPR011333">
    <property type="entry name" value="SKP1/BTB/POZ_sf"/>
</dbReference>
<dbReference type="InterPro" id="IPR000210">
    <property type="entry name" value="BTB/POZ_dom"/>
</dbReference>
<protein>
    <recommendedName>
        <fullName evidence="1">BTB domain-containing protein</fullName>
    </recommendedName>
</protein>
<dbReference type="Proteomes" id="UP001310594">
    <property type="component" value="Unassembled WGS sequence"/>
</dbReference>
<dbReference type="Pfam" id="PF00651">
    <property type="entry name" value="BTB"/>
    <property type="match status" value="1"/>
</dbReference>
<evidence type="ECO:0000313" key="3">
    <source>
        <dbReference type="Proteomes" id="UP001310594"/>
    </source>
</evidence>
<accession>A0AAN8A368</accession>
<evidence type="ECO:0000259" key="1">
    <source>
        <dbReference type="PROSITE" id="PS50097"/>
    </source>
</evidence>
<dbReference type="PANTHER" id="PTHR47843:SF5">
    <property type="entry name" value="BTB_POZ DOMAIN PROTEIN"/>
    <property type="match status" value="1"/>
</dbReference>
<dbReference type="AlphaFoldDB" id="A0AAN8A368"/>
<comment type="caution">
    <text evidence="2">The sequence shown here is derived from an EMBL/GenBank/DDBJ whole genome shotgun (WGS) entry which is preliminary data.</text>
</comment>
<name>A0AAN8A368_9PEZI</name>
<proteinExistence type="predicted"/>
<dbReference type="Gene3D" id="3.30.710.10">
    <property type="entry name" value="Potassium Channel Kv1.1, Chain A"/>
    <property type="match status" value="1"/>
</dbReference>
<gene>
    <name evidence="2" type="ORF">LTR97_005319</name>
</gene>
<dbReference type="EMBL" id="JAVRQU010000007">
    <property type="protein sequence ID" value="KAK5700802.1"/>
    <property type="molecule type" value="Genomic_DNA"/>
</dbReference>
<sequence>MARTFDASAIFDQERYSEIVVRFGARSRKCHKMILCSKSRYIDNLCGPDKKFAKSSNPEIELKDDDAEEVEATLRRLYTSDYEHHFQQRMIVEGNGETGNAHDEVVTRNTLDLHLSVCVVADKYELLDLHNEALTRFRKELENTNENEVSRVFEQVREEESTYAQAIIDVINVVRDIRLGPTSLTICSFDKTPLNTYPKAFGCFKTSSMYTETEQQSDVTDVAIWSKIQLTKYSS</sequence>
<feature type="domain" description="BTB" evidence="1">
    <location>
        <begin position="17"/>
        <end position="83"/>
    </location>
</feature>
<evidence type="ECO:0000313" key="2">
    <source>
        <dbReference type="EMBL" id="KAK5700802.1"/>
    </source>
</evidence>
<dbReference type="PANTHER" id="PTHR47843">
    <property type="entry name" value="BTB DOMAIN-CONTAINING PROTEIN-RELATED"/>
    <property type="match status" value="1"/>
</dbReference>
<reference evidence="2" key="1">
    <citation type="submission" date="2023-08" db="EMBL/GenBank/DDBJ databases">
        <title>Black Yeasts Isolated from many extreme environments.</title>
        <authorList>
            <person name="Coleine C."/>
            <person name="Stajich J.E."/>
            <person name="Selbmann L."/>
        </authorList>
    </citation>
    <scope>NUCLEOTIDE SEQUENCE</scope>
    <source>
        <strain evidence="2">CCFEE 5810</strain>
    </source>
</reference>
<dbReference type="SUPFAM" id="SSF54695">
    <property type="entry name" value="POZ domain"/>
    <property type="match status" value="1"/>
</dbReference>
<dbReference type="PROSITE" id="PS50097">
    <property type="entry name" value="BTB"/>
    <property type="match status" value="1"/>
</dbReference>
<organism evidence="2 3">
    <name type="scientific">Elasticomyces elasticus</name>
    <dbReference type="NCBI Taxonomy" id="574655"/>
    <lineage>
        <taxon>Eukaryota</taxon>
        <taxon>Fungi</taxon>
        <taxon>Dikarya</taxon>
        <taxon>Ascomycota</taxon>
        <taxon>Pezizomycotina</taxon>
        <taxon>Dothideomycetes</taxon>
        <taxon>Dothideomycetidae</taxon>
        <taxon>Mycosphaerellales</taxon>
        <taxon>Teratosphaeriaceae</taxon>
        <taxon>Elasticomyces</taxon>
    </lineage>
</organism>